<dbReference type="Proteomes" id="UP000195030">
    <property type="component" value="Unassembled WGS sequence"/>
</dbReference>
<dbReference type="EMBL" id="NFEL01000008">
    <property type="protein sequence ID" value="OUA13203.1"/>
    <property type="molecule type" value="Genomic_DNA"/>
</dbReference>
<name>A0A243GY51_BACTF</name>
<feature type="domain" description="Terminase large subunit-like endonuclease" evidence="1">
    <location>
        <begin position="1"/>
        <end position="170"/>
    </location>
</feature>
<dbReference type="InterPro" id="IPR005021">
    <property type="entry name" value="Terminase_largesu-like"/>
</dbReference>
<organism evidence="2 3">
    <name type="scientific">Bacillus thuringiensis subsp. finitimus</name>
    <dbReference type="NCBI Taxonomy" id="29337"/>
    <lineage>
        <taxon>Bacteria</taxon>
        <taxon>Bacillati</taxon>
        <taxon>Bacillota</taxon>
        <taxon>Bacilli</taxon>
        <taxon>Bacillales</taxon>
        <taxon>Bacillaceae</taxon>
        <taxon>Bacillus</taxon>
        <taxon>Bacillus cereus group</taxon>
    </lineage>
</organism>
<dbReference type="GO" id="GO:0004519">
    <property type="term" value="F:endonuclease activity"/>
    <property type="evidence" value="ECO:0007669"/>
    <property type="project" value="InterPro"/>
</dbReference>
<dbReference type="InterPro" id="IPR046462">
    <property type="entry name" value="TerL_nuclease"/>
</dbReference>
<proteinExistence type="predicted"/>
<dbReference type="AlphaFoldDB" id="A0A243GY51"/>
<comment type="caution">
    <text evidence="2">The sequence shown here is derived from an EMBL/GenBank/DDBJ whole genome shotgun (WGS) entry which is preliminary data.</text>
</comment>
<sequence length="171" mass="19952">GKTYSHTLTFSVRSQYEQLDTEQQELWTEFVDRGELILLDTEYINVNDLIPHINDFRTKTGCRLRKVGYDPARYEILKGLIERYFFDKDGDNQRAIRQGFSMSDYIKLLKSKLAENKLIHNQKVMQWALNNTAVKIGQNGDYMYTKKLEKDKIDPTVALTMALEMAVSDEV</sequence>
<evidence type="ECO:0000313" key="2">
    <source>
        <dbReference type="EMBL" id="OUA13203.1"/>
    </source>
</evidence>
<evidence type="ECO:0000313" key="3">
    <source>
        <dbReference type="Proteomes" id="UP000195030"/>
    </source>
</evidence>
<gene>
    <name evidence="2" type="ORF">BK772_00085</name>
</gene>
<dbReference type="Pfam" id="PF20441">
    <property type="entry name" value="TerL_nuclease"/>
    <property type="match status" value="1"/>
</dbReference>
<reference evidence="2 3" key="1">
    <citation type="submission" date="2016-10" db="EMBL/GenBank/DDBJ databases">
        <title>Comparative genomics of Bacillus thuringiensis reveals a path to pathogens against multiple invertebrate hosts.</title>
        <authorList>
            <person name="Zheng J."/>
            <person name="Gao Q."/>
            <person name="Liu H."/>
            <person name="Peng D."/>
            <person name="Ruan L."/>
            <person name="Sun M."/>
        </authorList>
    </citation>
    <scope>NUCLEOTIDE SEQUENCE [LARGE SCALE GENOMIC DNA]</scope>
    <source>
        <strain evidence="2">CTC</strain>
    </source>
</reference>
<feature type="non-terminal residue" evidence="2">
    <location>
        <position position="1"/>
    </location>
</feature>
<evidence type="ECO:0000259" key="1">
    <source>
        <dbReference type="Pfam" id="PF20441"/>
    </source>
</evidence>
<protein>
    <recommendedName>
        <fullName evidence="1">Terminase large subunit-like endonuclease domain-containing protein</fullName>
    </recommendedName>
</protein>
<dbReference type="PANTHER" id="PTHR41287:SF1">
    <property type="entry name" value="PROTEIN YMFN"/>
    <property type="match status" value="1"/>
</dbReference>
<dbReference type="RefSeq" id="WP_217809711.1">
    <property type="nucleotide sequence ID" value="NZ_NFEL01000008.1"/>
</dbReference>
<dbReference type="PANTHER" id="PTHR41287">
    <property type="match status" value="1"/>
</dbReference>
<accession>A0A243GY51</accession>